<dbReference type="InterPro" id="IPR021314">
    <property type="entry name" value="DUF2911"/>
</dbReference>
<protein>
    <submittedName>
        <fullName evidence="1">DUF2911 domain-containing protein</fullName>
    </submittedName>
</protein>
<proteinExistence type="predicted"/>
<dbReference type="EMBL" id="JABANE010000100">
    <property type="protein sequence ID" value="NME71481.1"/>
    <property type="molecule type" value="Genomic_DNA"/>
</dbReference>
<gene>
    <name evidence="1" type="ORF">HHU12_26175</name>
</gene>
<evidence type="ECO:0000313" key="2">
    <source>
        <dbReference type="Proteomes" id="UP000576082"/>
    </source>
</evidence>
<comment type="caution">
    <text evidence="1">The sequence shown here is derived from an EMBL/GenBank/DDBJ whole genome shotgun (WGS) entry which is preliminary data.</text>
</comment>
<dbReference type="Proteomes" id="UP000576082">
    <property type="component" value="Unassembled WGS sequence"/>
</dbReference>
<accession>A0A7X9RZC0</accession>
<dbReference type="Pfam" id="PF11138">
    <property type="entry name" value="DUF2911"/>
    <property type="match status" value="1"/>
</dbReference>
<evidence type="ECO:0000313" key="1">
    <source>
        <dbReference type="EMBL" id="NME71481.1"/>
    </source>
</evidence>
<reference evidence="1 2" key="1">
    <citation type="submission" date="2020-04" db="EMBL/GenBank/DDBJ databases">
        <title>Flammeovirga sp. SR4, a novel species isolated from seawater.</title>
        <authorList>
            <person name="Wang X."/>
        </authorList>
    </citation>
    <scope>NUCLEOTIDE SEQUENCE [LARGE SCALE GENOMIC DNA]</scope>
    <source>
        <strain evidence="1 2">ATCC 23126</strain>
    </source>
</reference>
<dbReference type="AlphaFoldDB" id="A0A7X9RZC0"/>
<sequence length="187" mass="21245">MRKIFVIVLGVLLGLGILGYFGQKMMISETKKHSPEMEQNFVDGDTKIDIHYSSPFKKGRVIFGNLVPYGQVWRTGANEPTTFKTNVALTINGKNLPAGKYTLWTIPESKTWKIIFNNKNYNWGVSFGGKASRDESFDVVVVETNVINSDKTMESLRIWIEKDDNSNEYNLKLGWDQTLVEVDIDKA</sequence>
<keyword evidence="2" id="KW-1185">Reference proteome</keyword>
<name>A0A7X9RZC0_9BACT</name>
<dbReference type="RefSeq" id="WP_169659697.1">
    <property type="nucleotide sequence ID" value="NZ_JABANE010000100.1"/>
</dbReference>
<organism evidence="1 2">
    <name type="scientific">Flammeovirga aprica JL-4</name>
    <dbReference type="NCBI Taxonomy" id="694437"/>
    <lineage>
        <taxon>Bacteria</taxon>
        <taxon>Pseudomonadati</taxon>
        <taxon>Bacteroidota</taxon>
        <taxon>Cytophagia</taxon>
        <taxon>Cytophagales</taxon>
        <taxon>Flammeovirgaceae</taxon>
        <taxon>Flammeovirga</taxon>
    </lineage>
</organism>